<protein>
    <recommendedName>
        <fullName evidence="2">Autophagy-related protein 14</fullName>
    </recommendedName>
</protein>
<comment type="caution">
    <text evidence="9">The sequence shown here is derived from an EMBL/GenBank/DDBJ whole genome shotgun (WGS) entry which is preliminary data.</text>
</comment>
<dbReference type="GO" id="GO:0005737">
    <property type="term" value="C:cytoplasm"/>
    <property type="evidence" value="ECO:0007669"/>
    <property type="project" value="UniProtKB-ARBA"/>
</dbReference>
<dbReference type="PANTHER" id="PTHR46082">
    <property type="entry name" value="ATP/GTP-BINDING PROTEIN-RELATED"/>
    <property type="match status" value="1"/>
</dbReference>
<dbReference type="PROSITE" id="PS50088">
    <property type="entry name" value="ANK_REPEAT"/>
    <property type="match status" value="5"/>
</dbReference>
<dbReference type="Gene3D" id="3.40.50.1580">
    <property type="entry name" value="Nucleoside phosphorylase domain"/>
    <property type="match status" value="1"/>
</dbReference>
<dbReference type="InterPro" id="IPR035994">
    <property type="entry name" value="Nucleoside_phosphorylase_sf"/>
</dbReference>
<evidence type="ECO:0000313" key="10">
    <source>
        <dbReference type="Proteomes" id="UP000472727"/>
    </source>
</evidence>
<dbReference type="Gene3D" id="1.25.40.20">
    <property type="entry name" value="Ankyrin repeat-containing domain"/>
    <property type="match status" value="1"/>
</dbReference>
<dbReference type="InterPro" id="IPR027417">
    <property type="entry name" value="P-loop_NTPase"/>
</dbReference>
<feature type="compositionally biased region" description="Low complexity" evidence="7">
    <location>
        <begin position="1195"/>
        <end position="1209"/>
    </location>
</feature>
<dbReference type="PROSITE" id="PS50297">
    <property type="entry name" value="ANK_REP_REGION"/>
    <property type="match status" value="3"/>
</dbReference>
<dbReference type="InterPro" id="IPR053137">
    <property type="entry name" value="NLR-like"/>
</dbReference>
<dbReference type="PANTHER" id="PTHR46082:SF11">
    <property type="entry name" value="AAA+ ATPASE DOMAIN-CONTAINING PROTEIN-RELATED"/>
    <property type="match status" value="1"/>
</dbReference>
<evidence type="ECO:0000256" key="2">
    <source>
        <dbReference type="ARBA" id="ARBA00013807"/>
    </source>
</evidence>
<feature type="coiled-coil region" evidence="6">
    <location>
        <begin position="1304"/>
        <end position="1338"/>
    </location>
</feature>
<dbReference type="InterPro" id="IPR036770">
    <property type="entry name" value="Ankyrin_rpt-contain_sf"/>
</dbReference>
<proteinExistence type="inferred from homology"/>
<dbReference type="SUPFAM" id="SSF53167">
    <property type="entry name" value="Purine and uridine phosphorylases"/>
    <property type="match status" value="1"/>
</dbReference>
<feature type="repeat" description="ANK" evidence="5">
    <location>
        <begin position="1044"/>
        <end position="1069"/>
    </location>
</feature>
<evidence type="ECO:0000256" key="6">
    <source>
        <dbReference type="SAM" id="Coils"/>
    </source>
</evidence>
<dbReference type="InterPro" id="IPR002110">
    <property type="entry name" value="Ankyrin_rpt"/>
</dbReference>
<sequence>MSTPDRDSYTVGWICAVQTEYVAAQCFLDERHGNPESGSIHINDNNHYTLGKIEGHNIVIAVLPHGEYGISSATAVIKDMLHSFPNIRIGLMVGIGGGAPTSKHDIRLGDIVVGASDDGNGGVIQYDFGKTNQSQDQSQGRNQDQYHGQGQGQGQSQSQSQSQGQSFQHTGFLNRPPPILRTAIAGLMARHEIHGHELDEAISNVLDRKPRLRKKYKRPDPSCDRLYQSEVIHSSNEEGCLAVCGDDKFILVSRLDRTKEEGWDNPAIHYGLIASANQLMKNAIVRDRLAAEKNILCFEMEAAGLMNQFPCLVIRGICDYSDSHKNKEWQGYAAMAAAAYAKDLLREVVPAKVDVQKKIAEVPGMLSSIERNVDEMRTCVQNTSDNVKLITSRMKNTEIGRWLSAPDPSTNYYKALGRRHEGSGSWFLESKQFVEWKTQRSSFLWLHGIPGCGKTILSSTIIENLESDLTCRPLLYFYFDFTDTSKQTFENMLRALISQFYYKYGDPSLQLESLYSSCAHQQPTCRSLCETFSRMVGQAKEVWLVLDALDECGTRGGSSTEGLLSWMNEILNSEQWNVHLLTTSRPENDIKSEVENFICINNRIAKDALGPQDHTIAIQSSLVSHDINAYIRTRVREESGLKRWRSHPEIQSEIETCLMEKANGMFRWAACQLDALENCLEYRSLQKTLNSLPTTLDETYARILRGIPGEHKQSALIILQFLTYSPRPLKIEEVIDAIAVDTKTDEYFNQKYRMPNPGEVLCYCSGLVVAVPVGEHLQGGGDISTELQLAHFSVKEYLASDRLDGDIKQHFQEDVAKGSIATICLAYLLHLDHEASVGELRNTYPLAQYSARYWTTFAAFSETKDEKLRRLIRKLFGSYVHGNSYRNCYKLYLPDRSWHNSDDLNENEIKLVSPLYYASYGGLLGAVKDLLDQGVDVNAQGGEHYYTALQAASNGGHEKTVELLLNHGADVNAQGGEYYYTALQAASGGGYEKTVELLLNHSADVNAQGGYYYTALQAASDGRHEKIVELLLNHGADVNAQSKSGRNALQRASMRGHNGIVDLLVSRGAYDPDISTSENETSKDAKRKVSMAAEEQTTIAKREDGTFTSLPHAPPPSKLDPLRHHRIPAPPPPPRSSSGSPAPDPYAHASPRLAAPPLGYPPSLVSHRPLPPPIHHGYSHAYETPNRHAPPPPSHSSRARLQQQQRMQRTVSEPLPLGVNGRPTKDDKSPPRAAVPPAPVGPCQVCERQLPKLTCKDCTRDKMYPLRYEIISVLIGNEKLEIEVEEGASNSSACGKFSEALMEKQELENTITGIQDRVDELRTELEDHRKYLADLKLKNQKRQQLLKETRNVLFQNKDILVEKVRKDTRVTNTKWNALYERTAESRVFLCREIAGLNLLRQRRKKRAVEYMLNGVVIPDIRQIYNMNPNNITVALGHLSHMSVLIATYLGLKLPCEVLLPIRDAPSPSIRNPRFNRARPLSTTQPLPQLHSVDSEQYAMFIEGVSMLVYNVAWLCWSQGLEEAAAEIEDVWQPGRNMYRLLLCTPTKHHQALVQWSEATQEAITATPLPQGKKPQAVNMFLGRVNHSSAHSFLNSPQGLQHMARWKITLNNVIDRTKHLLVSETSNAEWDLIENEIEEDPAAKFISELGEFREDDKGKDGLAGSPQPAKAIPISIKKGVIGSIPAVGNGSPGVGSPSSGSGKRSAINGGTEVSAGWTKLKR</sequence>
<feature type="repeat" description="ANK" evidence="5">
    <location>
        <begin position="1011"/>
        <end position="1043"/>
    </location>
</feature>
<keyword evidence="3" id="KW-0677">Repeat</keyword>
<name>A0A7C8UM08_ORBOL</name>
<evidence type="ECO:0000256" key="7">
    <source>
        <dbReference type="SAM" id="MobiDB-lite"/>
    </source>
</evidence>
<feature type="region of interest" description="Disordered" evidence="7">
    <location>
        <begin position="123"/>
        <end position="175"/>
    </location>
</feature>
<dbReference type="Proteomes" id="UP000472727">
    <property type="component" value="Unassembled WGS sequence"/>
</dbReference>
<evidence type="ECO:0000256" key="4">
    <source>
        <dbReference type="ARBA" id="ARBA00023054"/>
    </source>
</evidence>
<dbReference type="SUPFAM" id="SSF52540">
    <property type="entry name" value="P-loop containing nucleoside triphosphate hydrolases"/>
    <property type="match status" value="1"/>
</dbReference>
<feature type="region of interest" description="Disordered" evidence="7">
    <location>
        <begin position="1070"/>
        <end position="1239"/>
    </location>
</feature>
<organism evidence="9 10">
    <name type="scientific">Orbilia oligospora</name>
    <name type="common">Nematode-trapping fungus</name>
    <name type="synonym">Arthrobotrys oligospora</name>
    <dbReference type="NCBI Taxonomy" id="2813651"/>
    <lineage>
        <taxon>Eukaryota</taxon>
        <taxon>Fungi</taxon>
        <taxon>Dikarya</taxon>
        <taxon>Ascomycota</taxon>
        <taxon>Pezizomycotina</taxon>
        <taxon>Orbiliomycetes</taxon>
        <taxon>Orbiliales</taxon>
        <taxon>Orbiliaceae</taxon>
        <taxon>Orbilia</taxon>
    </lineage>
</organism>
<feature type="region of interest" description="Disordered" evidence="7">
    <location>
        <begin position="1685"/>
        <end position="1721"/>
    </location>
</feature>
<feature type="compositionally biased region" description="Polar residues" evidence="7">
    <location>
        <begin position="130"/>
        <end position="146"/>
    </location>
</feature>
<dbReference type="GO" id="GO:0032991">
    <property type="term" value="C:protein-containing complex"/>
    <property type="evidence" value="ECO:0007669"/>
    <property type="project" value="UniProtKB-ARBA"/>
</dbReference>
<evidence type="ECO:0000256" key="1">
    <source>
        <dbReference type="ARBA" id="ARBA00009574"/>
    </source>
</evidence>
<dbReference type="InterPro" id="IPR054471">
    <property type="entry name" value="GPIID_WHD"/>
</dbReference>
<dbReference type="Pfam" id="PF24883">
    <property type="entry name" value="NPHP3_N"/>
    <property type="match status" value="1"/>
</dbReference>
<dbReference type="EMBL" id="WIWS01000039">
    <property type="protein sequence ID" value="KAF3218775.1"/>
    <property type="molecule type" value="Genomic_DNA"/>
</dbReference>
<dbReference type="Gene3D" id="3.40.50.300">
    <property type="entry name" value="P-loop containing nucleotide triphosphate hydrolases"/>
    <property type="match status" value="1"/>
</dbReference>
<feature type="repeat" description="ANK" evidence="5">
    <location>
        <begin position="910"/>
        <end position="942"/>
    </location>
</feature>
<comment type="similarity">
    <text evidence="1">Belongs to the ATG14 family.</text>
</comment>
<keyword evidence="5" id="KW-0040">ANK repeat</keyword>
<dbReference type="Pfam" id="PF22939">
    <property type="entry name" value="WHD_GPIID"/>
    <property type="match status" value="1"/>
</dbReference>
<dbReference type="GO" id="GO:0003824">
    <property type="term" value="F:catalytic activity"/>
    <property type="evidence" value="ECO:0007669"/>
    <property type="project" value="InterPro"/>
</dbReference>
<dbReference type="Pfam" id="PF10186">
    <property type="entry name" value="ATG14"/>
    <property type="match status" value="1"/>
</dbReference>
<keyword evidence="4 6" id="KW-0175">Coiled coil</keyword>
<evidence type="ECO:0000256" key="5">
    <source>
        <dbReference type="PROSITE-ProRule" id="PRU00023"/>
    </source>
</evidence>
<feature type="repeat" description="ANK" evidence="5">
    <location>
        <begin position="978"/>
        <end position="1010"/>
    </location>
</feature>
<accession>A0A7C8UM08</accession>
<dbReference type="InterPro" id="IPR056884">
    <property type="entry name" value="NPHP3-like_N"/>
</dbReference>
<feature type="domain" description="NACHT" evidence="8">
    <location>
        <begin position="442"/>
        <end position="586"/>
    </location>
</feature>
<dbReference type="InterPro" id="IPR018791">
    <property type="entry name" value="UV_resistance/autophagy_Atg14"/>
</dbReference>
<dbReference type="GO" id="GO:0009116">
    <property type="term" value="P:nucleoside metabolic process"/>
    <property type="evidence" value="ECO:0007669"/>
    <property type="project" value="InterPro"/>
</dbReference>
<dbReference type="SMART" id="SM00248">
    <property type="entry name" value="ANK"/>
    <property type="match status" value="5"/>
</dbReference>
<dbReference type="PROSITE" id="PS50837">
    <property type="entry name" value="NACHT"/>
    <property type="match status" value="1"/>
</dbReference>
<feature type="compositionally biased region" description="Low complexity" evidence="7">
    <location>
        <begin position="154"/>
        <end position="166"/>
    </location>
</feature>
<evidence type="ECO:0000256" key="3">
    <source>
        <dbReference type="ARBA" id="ARBA00022737"/>
    </source>
</evidence>
<gene>
    <name evidence="9" type="ORF">TWF106_007300</name>
</gene>
<dbReference type="Pfam" id="PF12796">
    <property type="entry name" value="Ank_2"/>
    <property type="match status" value="2"/>
</dbReference>
<reference evidence="9 10" key="1">
    <citation type="submission" date="2019-06" db="EMBL/GenBank/DDBJ databases">
        <authorList>
            <person name="Palmer J.M."/>
        </authorList>
    </citation>
    <scope>NUCLEOTIDE SEQUENCE [LARGE SCALE GENOMIC DNA]</scope>
    <source>
        <strain evidence="9 10">TWF106</strain>
    </source>
</reference>
<dbReference type="InterPro" id="IPR007111">
    <property type="entry name" value="NACHT_NTPase"/>
</dbReference>
<evidence type="ECO:0000313" key="9">
    <source>
        <dbReference type="EMBL" id="KAF3218775.1"/>
    </source>
</evidence>
<evidence type="ECO:0000259" key="8">
    <source>
        <dbReference type="PROSITE" id="PS50837"/>
    </source>
</evidence>
<dbReference type="SUPFAM" id="SSF48403">
    <property type="entry name" value="Ankyrin repeat"/>
    <property type="match status" value="1"/>
</dbReference>
<feature type="repeat" description="ANK" evidence="5">
    <location>
        <begin position="944"/>
        <end position="976"/>
    </location>
</feature>